<comment type="catalytic activity">
    <reaction evidence="5">
        <text>GTP + H2O = GDP + phosphate + H(+)</text>
        <dbReference type="Rhea" id="RHEA:19669"/>
        <dbReference type="ChEBI" id="CHEBI:15377"/>
        <dbReference type="ChEBI" id="CHEBI:15378"/>
        <dbReference type="ChEBI" id="CHEBI:37565"/>
        <dbReference type="ChEBI" id="CHEBI:43474"/>
        <dbReference type="ChEBI" id="CHEBI:58189"/>
    </reaction>
    <physiologicalReaction direction="left-to-right" evidence="5">
        <dbReference type="Rhea" id="RHEA:19670"/>
    </physiologicalReaction>
</comment>
<sequence>MSSLASNGSGPVPVIVLSGHLGAGKTTLLNHLLSRPGARVGVIVNDFGTVNVDAALVTGQIDEPVSISGGCLCCLDDIGGLDSALETLTDPRRRLDAVIVEASGIAEPGVLAWMIRASKVERVRPGGVVDVVDAVEHFATVDRGGSPPARFAVATLAVINKVDRLPADRADAAVAAIEERIREVNPGIHIVRTSRGRVDPELVYDVASAEDPQDELPLAALARQLHQHEGHRHAAAVTVRTDAAVDPGRLIGLCQDPPEGAYRIKGTVAVDTGRGLRRFTVNVVGDQVHVADRAGNAPGGELVAIGTDLDADAVRPRLEAALVPTDSGDPEGLRRLLRLRDISA</sequence>
<dbReference type="InterPro" id="IPR027417">
    <property type="entry name" value="P-loop_NTPase"/>
</dbReference>
<reference evidence="8 10" key="2">
    <citation type="submission" date="2023-07" db="EMBL/GenBank/DDBJ databases">
        <title>Sequencing the genomes of 1000 actinobacteria strains.</title>
        <authorList>
            <person name="Klenk H.-P."/>
        </authorList>
    </citation>
    <scope>NUCLEOTIDE SEQUENCE [LARGE SCALE GENOMIC DNA]</scope>
    <source>
        <strain evidence="8 10">DSM 44724</strain>
    </source>
</reference>
<dbReference type="SUPFAM" id="SSF90002">
    <property type="entry name" value="Hypothetical protein YjiA, C-terminal domain"/>
    <property type="match status" value="1"/>
</dbReference>
<dbReference type="PANTHER" id="PTHR13748">
    <property type="entry name" value="COBW-RELATED"/>
    <property type="match status" value="1"/>
</dbReference>
<evidence type="ECO:0000256" key="4">
    <source>
        <dbReference type="ARBA" id="ARBA00034320"/>
    </source>
</evidence>
<name>A0A9X3PHK9_9ACTN</name>
<organism evidence="7 9">
    <name type="scientific">Glycomyces lechevalierae</name>
    <dbReference type="NCBI Taxonomy" id="256034"/>
    <lineage>
        <taxon>Bacteria</taxon>
        <taxon>Bacillati</taxon>
        <taxon>Actinomycetota</taxon>
        <taxon>Actinomycetes</taxon>
        <taxon>Glycomycetales</taxon>
        <taxon>Glycomycetaceae</taxon>
        <taxon>Glycomyces</taxon>
    </lineage>
</organism>
<dbReference type="InterPro" id="IPR036627">
    <property type="entry name" value="CobW-likC_sf"/>
</dbReference>
<dbReference type="Proteomes" id="UP001145799">
    <property type="component" value="Unassembled WGS sequence"/>
</dbReference>
<dbReference type="SUPFAM" id="SSF52540">
    <property type="entry name" value="P-loop containing nucleoside triphosphate hydrolases"/>
    <property type="match status" value="1"/>
</dbReference>
<dbReference type="RefSeq" id="WP_270120184.1">
    <property type="nucleotide sequence ID" value="NZ_BAAAOM010000001.1"/>
</dbReference>
<dbReference type="Gene3D" id="3.30.1220.10">
    <property type="entry name" value="CobW-like, C-terminal domain"/>
    <property type="match status" value="1"/>
</dbReference>
<comment type="similarity">
    <text evidence="4">Belongs to the SIMIBI class G3E GTPase family. ZNG1 subfamily.</text>
</comment>
<reference evidence="7" key="1">
    <citation type="submission" date="2022-12" db="EMBL/GenBank/DDBJ databases">
        <title>Gycomyces niveus sp.nov., a novel actinomycete isolated from soil in Shouguang.</title>
        <authorList>
            <person name="Yang X."/>
        </authorList>
    </citation>
    <scope>NUCLEOTIDE SEQUENCE</scope>
    <source>
        <strain evidence="7">DSM 44724</strain>
    </source>
</reference>
<dbReference type="Pfam" id="PF02492">
    <property type="entry name" value="cobW"/>
    <property type="match status" value="1"/>
</dbReference>
<evidence type="ECO:0000256" key="5">
    <source>
        <dbReference type="ARBA" id="ARBA00049117"/>
    </source>
</evidence>
<proteinExistence type="inferred from homology"/>
<dbReference type="EMBL" id="JAPZVQ010000001">
    <property type="protein sequence ID" value="MDA1383868.1"/>
    <property type="molecule type" value="Genomic_DNA"/>
</dbReference>
<dbReference type="SMART" id="SM00833">
    <property type="entry name" value="CobW_C"/>
    <property type="match status" value="1"/>
</dbReference>
<evidence type="ECO:0000313" key="9">
    <source>
        <dbReference type="Proteomes" id="UP001145799"/>
    </source>
</evidence>
<protein>
    <submittedName>
        <fullName evidence="8">G3E family GTPase</fullName>
    </submittedName>
    <submittedName>
        <fullName evidence="7">GTP-binding protein</fullName>
    </submittedName>
</protein>
<dbReference type="EMBL" id="JAVDYD010000001">
    <property type="protein sequence ID" value="MDR7341141.1"/>
    <property type="molecule type" value="Genomic_DNA"/>
</dbReference>
<dbReference type="GO" id="GO:0000166">
    <property type="term" value="F:nucleotide binding"/>
    <property type="evidence" value="ECO:0007669"/>
    <property type="project" value="UniProtKB-KW"/>
</dbReference>
<dbReference type="Pfam" id="PF07683">
    <property type="entry name" value="CobW_C"/>
    <property type="match status" value="1"/>
</dbReference>
<gene>
    <name evidence="8" type="ORF">J2S69_004860</name>
    <name evidence="7" type="ORF">O2L01_02630</name>
</gene>
<keyword evidence="3" id="KW-0143">Chaperone</keyword>
<accession>A0A9X3PHK9</accession>
<feature type="domain" description="CobW C-terminal" evidence="6">
    <location>
        <begin position="234"/>
        <end position="322"/>
    </location>
</feature>
<evidence type="ECO:0000313" key="10">
    <source>
        <dbReference type="Proteomes" id="UP001183604"/>
    </source>
</evidence>
<dbReference type="Gene3D" id="3.40.50.300">
    <property type="entry name" value="P-loop containing nucleotide triphosphate hydrolases"/>
    <property type="match status" value="1"/>
</dbReference>
<evidence type="ECO:0000259" key="6">
    <source>
        <dbReference type="SMART" id="SM00833"/>
    </source>
</evidence>
<keyword evidence="1" id="KW-0547">Nucleotide-binding</keyword>
<dbReference type="GO" id="GO:0005737">
    <property type="term" value="C:cytoplasm"/>
    <property type="evidence" value="ECO:0007669"/>
    <property type="project" value="TreeGrafter"/>
</dbReference>
<dbReference type="InterPro" id="IPR051316">
    <property type="entry name" value="Zinc-reg_GTPase_activator"/>
</dbReference>
<keyword evidence="10" id="KW-1185">Reference proteome</keyword>
<dbReference type="Proteomes" id="UP001183604">
    <property type="component" value="Unassembled WGS sequence"/>
</dbReference>
<evidence type="ECO:0000313" key="7">
    <source>
        <dbReference type="EMBL" id="MDA1383868.1"/>
    </source>
</evidence>
<dbReference type="GO" id="GO:0016787">
    <property type="term" value="F:hydrolase activity"/>
    <property type="evidence" value="ECO:0007669"/>
    <property type="project" value="UniProtKB-KW"/>
</dbReference>
<comment type="caution">
    <text evidence="7">The sequence shown here is derived from an EMBL/GenBank/DDBJ whole genome shotgun (WGS) entry which is preliminary data.</text>
</comment>
<keyword evidence="2" id="KW-0378">Hydrolase</keyword>
<dbReference type="InterPro" id="IPR011629">
    <property type="entry name" value="CobW-like_C"/>
</dbReference>
<evidence type="ECO:0000256" key="1">
    <source>
        <dbReference type="ARBA" id="ARBA00022741"/>
    </source>
</evidence>
<dbReference type="PANTHER" id="PTHR13748:SF62">
    <property type="entry name" value="COBW DOMAIN-CONTAINING PROTEIN"/>
    <property type="match status" value="1"/>
</dbReference>
<dbReference type="AlphaFoldDB" id="A0A9X3PHK9"/>
<evidence type="ECO:0000313" key="8">
    <source>
        <dbReference type="EMBL" id="MDR7341141.1"/>
    </source>
</evidence>
<evidence type="ECO:0000256" key="3">
    <source>
        <dbReference type="ARBA" id="ARBA00023186"/>
    </source>
</evidence>
<dbReference type="InterPro" id="IPR003495">
    <property type="entry name" value="CobW/HypB/UreG_nucleotide-bd"/>
</dbReference>
<evidence type="ECO:0000256" key="2">
    <source>
        <dbReference type="ARBA" id="ARBA00022801"/>
    </source>
</evidence>